<dbReference type="EMBL" id="CP017111">
    <property type="protein sequence ID" value="AOO65355.1"/>
    <property type="molecule type" value="Genomic_DNA"/>
</dbReference>
<organism evidence="2 3">
    <name type="scientific">Sulfurospirillum halorespirans DSM 13726</name>
    <dbReference type="NCBI Taxonomy" id="1193502"/>
    <lineage>
        <taxon>Bacteria</taxon>
        <taxon>Pseudomonadati</taxon>
        <taxon>Campylobacterota</taxon>
        <taxon>Epsilonproteobacteria</taxon>
        <taxon>Campylobacterales</taxon>
        <taxon>Sulfurospirillaceae</taxon>
        <taxon>Sulfurospirillum</taxon>
    </lineage>
</organism>
<dbReference type="GO" id="GO:0051301">
    <property type="term" value="P:cell division"/>
    <property type="evidence" value="ECO:0007669"/>
    <property type="project" value="UniProtKB-KW"/>
</dbReference>
<sequence>MALTSSQVLNIALGFAIVVGGFASAQYGNFGGISYDELTEKYISKSDVKFSDLPLEVQTQYIDKEATIEQSKDGTLFEDAYYDEQGKSIPESELSKQDFKRMINKLQKTLLFLQHDNLLMSNEKSELTKKVEEQQNELEEQRNQWTNKSTERLNEAEQQHYRNISDLTMKINELQKENVMISQKANIEANTLRSQIEELRAKAVDDEDKKQIAIAKAREEEQSKLGDYKEKIKFLNDQIALLNEQINTTNETAKSAFARKQEEITKLKEEIVLAAKEKNEIMSKQTQTLVINEQKHKEEIAKYTKTIEQLKVDTEKLIAQNRQDMLSQDAEHAKKMVLQEEKIKSVNTELASAKKHIDALMLENEKDFNKFRTYLEDEKKLNKELSVANKTLEESAQNSEKTLNVSILKLKEEIAKKESSIKELNDKIILLNNEKANFDIEVKKRVDENDKIHNKNYKVFNEKIANFDASKKELIEKLEKQMNEYKSASTENSERVQFHINELATSNNELKAKNDEKEKELQSLKTQIVSFRTETQKGKESDESKLKELRATLEELKASSKAKESDFIAKLQLLQSEIKEKEGVITSAKKEEALKIAALEKEIKTKAIDLQKIQTENARHEGTIQTLHVKLKDAEDNATKATSKNVEELKAKVATFEKNRVSEDAKMVGLKDELRRKEIEYLDIIKEKDKELKIKEATIVANKEGTKKIEMLKASTEENLTKFKEEFKQKELQRLAEIKVLQSDLKNKESQLSAFSKEDSLKSSALEKELRAKEATIVANKENYKKTETLKASLEENLAKLKEEFKQKELQHLEATKALQTELKAKESQLGSSKKDETLKIIALEKELKAKESALAQSQEELNKRIASNEQTIKTLNEKIKLLETATPKVAAKATTPAPKGQKLTMIDKVTCTDMGTGVNAISEACKKEVQTVLAKYDSSYFFEVAPIVDNGGFASLKLIKSKKVGVEDTEIDRISGLANIGLGKARAKAGGDLVESYVGEGAKISYALSNIEQDKARGFQIRVYH</sequence>
<dbReference type="Proteomes" id="UP000094609">
    <property type="component" value="Chromosome"/>
</dbReference>
<evidence type="ECO:0000313" key="3">
    <source>
        <dbReference type="Proteomes" id="UP000094609"/>
    </source>
</evidence>
<feature type="coiled-coil region" evidence="1">
    <location>
        <begin position="713"/>
        <end position="886"/>
    </location>
</feature>
<dbReference type="STRING" id="1193502.SHALO_1582"/>
<dbReference type="RefSeq" id="WP_069478066.1">
    <property type="nucleotide sequence ID" value="NZ_CP017111.1"/>
</dbReference>
<keyword evidence="3" id="KW-1185">Reference proteome</keyword>
<gene>
    <name evidence="2" type="ORF">SHALO_1582</name>
</gene>
<keyword evidence="1" id="KW-0175">Coiled coil</keyword>
<evidence type="ECO:0000256" key="1">
    <source>
        <dbReference type="SAM" id="Coils"/>
    </source>
</evidence>
<proteinExistence type="predicted"/>
<accession>A0A1D7TK28</accession>
<protein>
    <submittedName>
        <fullName evidence="2">Putative cell division protein</fullName>
    </submittedName>
</protein>
<keyword evidence="2" id="KW-0131">Cell cycle</keyword>
<reference evidence="3" key="1">
    <citation type="submission" date="2016-08" db="EMBL/GenBank/DDBJ databases">
        <title>Complete genome sequence of the organohalide-respiring Epsilonproteobacterium Sulfurospirillum halorespirans.</title>
        <authorList>
            <person name="Goris T."/>
            <person name="Zimmermann J."/>
            <person name="Schenz B."/>
            <person name="Lemos M."/>
            <person name="Hackermueller J."/>
            <person name="Diekert G."/>
        </authorList>
    </citation>
    <scope>NUCLEOTIDE SEQUENCE [LARGE SCALE GENOMIC DNA]</scope>
    <source>
        <strain>DSM 13726</strain>
        <strain evidence="3">PCE-M2</strain>
    </source>
</reference>
<evidence type="ECO:0000313" key="2">
    <source>
        <dbReference type="EMBL" id="AOO65355.1"/>
    </source>
</evidence>
<dbReference type="AlphaFoldDB" id="A0A1D7TK28"/>
<dbReference type="KEGG" id="shal:SHALO_1582"/>
<dbReference type="PATRIC" id="fig|1193502.14.peg.1606"/>
<name>A0A1D7TK28_9BACT</name>
<feature type="coiled-coil region" evidence="1">
    <location>
        <begin position="117"/>
        <end position="666"/>
    </location>
</feature>
<keyword evidence="2" id="KW-0132">Cell division</keyword>